<reference evidence="2 3" key="1">
    <citation type="submission" date="2015-05" db="EMBL/GenBank/DDBJ databases">
        <title>Genome sequencing and analysis of members of genus Stenotrophomonas.</title>
        <authorList>
            <person name="Patil P.P."/>
            <person name="Midha S."/>
            <person name="Patil P.B."/>
        </authorList>
    </citation>
    <scope>NUCLEOTIDE SEQUENCE [LARGE SCALE GENOMIC DNA]</scope>
    <source>
        <strain evidence="2 3">DSM 21508</strain>
    </source>
</reference>
<keyword evidence="1" id="KW-1133">Transmembrane helix</keyword>
<feature type="transmembrane region" description="Helical" evidence="1">
    <location>
        <begin position="7"/>
        <end position="29"/>
    </location>
</feature>
<feature type="transmembrane region" description="Helical" evidence="1">
    <location>
        <begin position="173"/>
        <end position="197"/>
    </location>
</feature>
<evidence type="ECO:0000256" key="1">
    <source>
        <dbReference type="SAM" id="Phobius"/>
    </source>
</evidence>
<keyword evidence="3" id="KW-1185">Reference proteome</keyword>
<comment type="caution">
    <text evidence="2">The sequence shown here is derived from an EMBL/GenBank/DDBJ whole genome shotgun (WGS) entry which is preliminary data.</text>
</comment>
<gene>
    <name evidence="2" type="ORF">ABB28_14430</name>
</gene>
<organism evidence="2 3">
    <name type="scientific">Stenotrophomonas chelatiphaga</name>
    <dbReference type="NCBI Taxonomy" id="517011"/>
    <lineage>
        <taxon>Bacteria</taxon>
        <taxon>Pseudomonadati</taxon>
        <taxon>Pseudomonadota</taxon>
        <taxon>Gammaproteobacteria</taxon>
        <taxon>Lysobacterales</taxon>
        <taxon>Lysobacteraceae</taxon>
        <taxon>Stenotrophomonas</taxon>
    </lineage>
</organism>
<proteinExistence type="predicted"/>
<dbReference type="PATRIC" id="fig|517011.3.peg.2944"/>
<protein>
    <recommendedName>
        <fullName evidence="4">Transmembrane protein</fullName>
    </recommendedName>
</protein>
<evidence type="ECO:0000313" key="2">
    <source>
        <dbReference type="EMBL" id="KRG72552.1"/>
    </source>
</evidence>
<dbReference type="RefSeq" id="WP_057509295.1">
    <property type="nucleotide sequence ID" value="NZ_LDJK01000072.1"/>
</dbReference>
<evidence type="ECO:0000313" key="3">
    <source>
        <dbReference type="Proteomes" id="UP000051386"/>
    </source>
</evidence>
<name>A0A0R0D5P0_9GAMM</name>
<feature type="transmembrane region" description="Helical" evidence="1">
    <location>
        <begin position="209"/>
        <end position="231"/>
    </location>
</feature>
<feature type="transmembrane region" description="Helical" evidence="1">
    <location>
        <begin position="49"/>
        <end position="73"/>
    </location>
</feature>
<keyword evidence="1" id="KW-0812">Transmembrane</keyword>
<evidence type="ECO:0008006" key="4">
    <source>
        <dbReference type="Google" id="ProtNLM"/>
    </source>
</evidence>
<dbReference type="EMBL" id="LDJK01000072">
    <property type="protein sequence ID" value="KRG72552.1"/>
    <property type="molecule type" value="Genomic_DNA"/>
</dbReference>
<accession>A0A0R0D5P0</accession>
<sequence>MKNPLWFWGAFLLFFALMFAVGVPVMMYAQASYPVPLDGRTPPGWAHTLLAVSVGLWLGLLYAYVDTLVLAGLRSVRRMHDILTRGEPRSALIEEVVSLPGSVDGFPQLRLRLAFDNLSGTPITDELVLVDSKPLQRRYEVGRTLPARLSRSPGPYPNMSLEGGTPEINRSTLWWRAVTGVFLVAVVASAYGMAWQLQNDGLGWTFLSLGHPLLICPLVLWVFVVGIRLLMRRLQADAAGNALKYRGVRTVAIIDDVRQTGAFFNEQPQVEFQLRFTDVAGQPQRAVIRRYVPLIDLATIPRDTLQILYDAENPQRVQVDQDAACRAGLGATEAR</sequence>
<dbReference type="Proteomes" id="UP000051386">
    <property type="component" value="Unassembled WGS sequence"/>
</dbReference>
<keyword evidence="1" id="KW-0472">Membrane</keyword>
<dbReference type="AlphaFoldDB" id="A0A0R0D5P0"/>